<keyword evidence="6 8" id="KW-1133">Transmembrane helix</keyword>
<keyword evidence="1" id="KW-0813">Transport</keyword>
<evidence type="ECO:0000256" key="2">
    <source>
        <dbReference type="ARBA" id="ARBA00022475"/>
    </source>
</evidence>
<proteinExistence type="predicted"/>
<evidence type="ECO:0000313" key="9">
    <source>
        <dbReference type="EMBL" id="MDE1462935.1"/>
    </source>
</evidence>
<comment type="caution">
    <text evidence="9">The sequence shown here is derived from an EMBL/GenBank/DDBJ whole genome shotgun (WGS) entry which is preliminary data.</text>
</comment>
<sequence length="147" mass="16323">MRYLLSKRSLADTFAFISFAFVTGLFFEIVVTGLSVEQSLQSRLVNIPVNLLIATPYGLFRDWIFKLFNAADASQIKRSMVDTLAFILFHPTIYGLTLVLVGANPEQIVTACSVLIVASIFMARPYGIYLQFCRGLFKIEAVPSGVS</sequence>
<gene>
    <name evidence="9" type="primary">alaE</name>
    <name evidence="9" type="ORF">ORQ98_13245</name>
</gene>
<reference evidence="9 10" key="1">
    <citation type="submission" date="2022-11" db="EMBL/GenBank/DDBJ databases">
        <title>Spartinivicinus poritis sp. nov., isolated from scleractinian coral Porites lutea.</title>
        <authorList>
            <person name="Zhang G."/>
            <person name="Cai L."/>
            <person name="Wei Q."/>
        </authorList>
    </citation>
    <scope>NUCLEOTIDE SEQUENCE [LARGE SCALE GENOMIC DNA]</scope>
    <source>
        <strain evidence="9 10">A2-2</strain>
    </source>
</reference>
<keyword evidence="10" id="KW-1185">Reference proteome</keyword>
<keyword evidence="5" id="KW-0029">Amino-acid transport</keyword>
<evidence type="ECO:0000256" key="1">
    <source>
        <dbReference type="ARBA" id="ARBA00022448"/>
    </source>
</evidence>
<feature type="transmembrane region" description="Helical" evidence="8">
    <location>
        <begin position="12"/>
        <end position="34"/>
    </location>
</feature>
<organism evidence="9 10">
    <name type="scientific">Spartinivicinus poritis</name>
    <dbReference type="NCBI Taxonomy" id="2994640"/>
    <lineage>
        <taxon>Bacteria</taxon>
        <taxon>Pseudomonadati</taxon>
        <taxon>Pseudomonadota</taxon>
        <taxon>Gammaproteobacteria</taxon>
        <taxon>Oceanospirillales</taxon>
        <taxon>Zooshikellaceae</taxon>
        <taxon>Spartinivicinus</taxon>
    </lineage>
</organism>
<feature type="transmembrane region" description="Helical" evidence="8">
    <location>
        <begin position="81"/>
        <end position="102"/>
    </location>
</feature>
<evidence type="ECO:0000256" key="6">
    <source>
        <dbReference type="ARBA" id="ARBA00022989"/>
    </source>
</evidence>
<evidence type="ECO:0000256" key="7">
    <source>
        <dbReference type="ARBA" id="ARBA00023136"/>
    </source>
</evidence>
<dbReference type="InterPro" id="IPR010574">
    <property type="entry name" value="Ala_export_AlaE"/>
</dbReference>
<dbReference type="Pfam" id="PF06610">
    <property type="entry name" value="AlaE"/>
    <property type="match status" value="1"/>
</dbReference>
<dbReference type="RefSeq" id="WP_274689285.1">
    <property type="nucleotide sequence ID" value="NZ_JAPMOU010000015.1"/>
</dbReference>
<keyword evidence="2" id="KW-1003">Cell membrane</keyword>
<protein>
    <submittedName>
        <fullName evidence="9">L-alanine exporter AlaE</fullName>
    </submittedName>
</protein>
<dbReference type="EMBL" id="JAPMOU010000015">
    <property type="protein sequence ID" value="MDE1462935.1"/>
    <property type="molecule type" value="Genomic_DNA"/>
</dbReference>
<feature type="transmembrane region" description="Helical" evidence="8">
    <location>
        <begin position="108"/>
        <end position="129"/>
    </location>
</feature>
<evidence type="ECO:0000256" key="8">
    <source>
        <dbReference type="SAM" id="Phobius"/>
    </source>
</evidence>
<feature type="transmembrane region" description="Helical" evidence="8">
    <location>
        <begin position="40"/>
        <end position="60"/>
    </location>
</feature>
<keyword evidence="4 8" id="KW-0812">Transmembrane</keyword>
<accession>A0ABT5U9A1</accession>
<name>A0ABT5U9A1_9GAMM</name>
<keyword evidence="7 8" id="KW-0472">Membrane</keyword>
<evidence type="ECO:0000256" key="5">
    <source>
        <dbReference type="ARBA" id="ARBA00022970"/>
    </source>
</evidence>
<evidence type="ECO:0000256" key="3">
    <source>
        <dbReference type="ARBA" id="ARBA00022519"/>
    </source>
</evidence>
<keyword evidence="3" id="KW-0997">Cell inner membrane</keyword>
<evidence type="ECO:0000313" key="10">
    <source>
        <dbReference type="Proteomes" id="UP001528823"/>
    </source>
</evidence>
<evidence type="ECO:0000256" key="4">
    <source>
        <dbReference type="ARBA" id="ARBA00022692"/>
    </source>
</evidence>
<dbReference type="Proteomes" id="UP001528823">
    <property type="component" value="Unassembled WGS sequence"/>
</dbReference>